<evidence type="ECO:0008006" key="3">
    <source>
        <dbReference type="Google" id="ProtNLM"/>
    </source>
</evidence>
<accession>A0A060SIW4</accession>
<dbReference type="Proteomes" id="UP000029665">
    <property type="component" value="Unassembled WGS sequence"/>
</dbReference>
<reference evidence="1" key="1">
    <citation type="submission" date="2014-01" db="EMBL/GenBank/DDBJ databases">
        <title>The genome of the white-rot fungus Pycnoporus cinnabarinus: a basidiomycete model with a versatile arsenal for lignocellulosic biomass breakdown.</title>
        <authorList>
            <person name="Levasseur A."/>
            <person name="Lomascolo A."/>
            <person name="Ruiz-Duenas F.J."/>
            <person name="Uzan E."/>
            <person name="Piumi F."/>
            <person name="Kues U."/>
            <person name="Ram A.F.J."/>
            <person name="Murat C."/>
            <person name="Haon M."/>
            <person name="Benoit I."/>
            <person name="Arfi Y."/>
            <person name="Chevret D."/>
            <person name="Drula E."/>
            <person name="Kwon M.J."/>
            <person name="Gouret P."/>
            <person name="Lesage-Meessen L."/>
            <person name="Lombard V."/>
            <person name="Mariette J."/>
            <person name="Noirot C."/>
            <person name="Park J."/>
            <person name="Patyshakuliyeva A."/>
            <person name="Wieneger R.A.B."/>
            <person name="Wosten H.A.B."/>
            <person name="Martin F."/>
            <person name="Coutinho P.M."/>
            <person name="de Vries R."/>
            <person name="Martinez A.T."/>
            <person name="Klopp C."/>
            <person name="Pontarotti P."/>
            <person name="Henrissat B."/>
            <person name="Record E."/>
        </authorList>
    </citation>
    <scope>NUCLEOTIDE SEQUENCE [LARGE SCALE GENOMIC DNA]</scope>
    <source>
        <strain evidence="1">BRFM137</strain>
    </source>
</reference>
<comment type="caution">
    <text evidence="1">The sequence shown here is derived from an EMBL/GenBank/DDBJ whole genome shotgun (WGS) entry which is preliminary data.</text>
</comment>
<sequence>MSDVSWSSIKQLFGDSPIFPNLRKMEWQVVEADFELGTYLHLFTPSLRTVVINCRIAFQQIPLTQQYTDTWSARLRSLTHDLSSRVPQLTELTFCYGGSLTTAQFSVPISLAHFPSLRSLTLSGPTRNELDIHDLCPLSQLSGLESLTLGANLTFAKQDGPGSLNPVPMTFPHLRNLVFFSPCPASSPFLVIFAAPELHSLQFNIRGAFGDLRHKCIAWPRLFPSMAFITIYSSNTQPEYGEAPSSGEPESIASLFAPLLQLHGIRSFSFMYYNMCFKVDDDAVATFSRSWPSLEAFSITGHNSKGNSPRFLVGIPGLLSLAAGCPDLSTLYMTRLRIDTEDIEQLRPSIPKQHSLRRLATRGGLEPEALRLLSDKIFPNLSVTP</sequence>
<evidence type="ECO:0000313" key="2">
    <source>
        <dbReference type="Proteomes" id="UP000029665"/>
    </source>
</evidence>
<dbReference type="STRING" id="5643.A0A060SIW4"/>
<dbReference type="SUPFAM" id="SSF52047">
    <property type="entry name" value="RNI-like"/>
    <property type="match status" value="1"/>
</dbReference>
<dbReference type="OrthoDB" id="2751365at2759"/>
<organism evidence="1 2">
    <name type="scientific">Pycnoporus cinnabarinus</name>
    <name type="common">Cinnabar-red polypore</name>
    <name type="synonym">Trametes cinnabarina</name>
    <dbReference type="NCBI Taxonomy" id="5643"/>
    <lineage>
        <taxon>Eukaryota</taxon>
        <taxon>Fungi</taxon>
        <taxon>Dikarya</taxon>
        <taxon>Basidiomycota</taxon>
        <taxon>Agaricomycotina</taxon>
        <taxon>Agaricomycetes</taxon>
        <taxon>Polyporales</taxon>
        <taxon>Polyporaceae</taxon>
        <taxon>Trametes</taxon>
    </lineage>
</organism>
<dbReference type="HOGENOM" id="CLU_717940_0_0_1"/>
<evidence type="ECO:0000313" key="1">
    <source>
        <dbReference type="EMBL" id="CDO72174.1"/>
    </source>
</evidence>
<name>A0A060SIW4_PYCCI</name>
<proteinExistence type="predicted"/>
<dbReference type="AlphaFoldDB" id="A0A060SIW4"/>
<protein>
    <recommendedName>
        <fullName evidence="3">F-box domain-containing protein</fullName>
    </recommendedName>
</protein>
<keyword evidence="2" id="KW-1185">Reference proteome</keyword>
<dbReference type="Gene3D" id="3.80.10.10">
    <property type="entry name" value="Ribonuclease Inhibitor"/>
    <property type="match status" value="1"/>
</dbReference>
<dbReference type="EMBL" id="CCBP010000111">
    <property type="protein sequence ID" value="CDO72174.1"/>
    <property type="molecule type" value="Genomic_DNA"/>
</dbReference>
<gene>
    <name evidence="1" type="ORF">BN946_scf184970.g26</name>
</gene>
<dbReference type="InterPro" id="IPR032675">
    <property type="entry name" value="LRR_dom_sf"/>
</dbReference>
<dbReference type="OMA" id="CNIGLRG"/>